<dbReference type="EMBL" id="FZOH01000004">
    <property type="protein sequence ID" value="SNS40638.1"/>
    <property type="molecule type" value="Genomic_DNA"/>
</dbReference>
<sequence>MSTASYTVTGMTCQHCVAAVTEEVSDLPGVTDVQVDLASGGLTVTSDAPVDDDDVRAAVEEAGYELAGR</sequence>
<dbReference type="RefSeq" id="WP_089404165.1">
    <property type="nucleotide sequence ID" value="NZ_FZOH01000004.1"/>
</dbReference>
<evidence type="ECO:0000256" key="1">
    <source>
        <dbReference type="ARBA" id="ARBA00022723"/>
    </source>
</evidence>
<dbReference type="InterPro" id="IPR017969">
    <property type="entry name" value="Heavy-metal-associated_CS"/>
</dbReference>
<dbReference type="AlphaFoldDB" id="A0A239E8M4"/>
<dbReference type="GO" id="GO:0005507">
    <property type="term" value="F:copper ion binding"/>
    <property type="evidence" value="ECO:0007669"/>
    <property type="project" value="InterPro"/>
</dbReference>
<evidence type="ECO:0000313" key="3">
    <source>
        <dbReference type="EMBL" id="SNS40638.1"/>
    </source>
</evidence>
<proteinExistence type="predicted"/>
<dbReference type="PRINTS" id="PR00944">
    <property type="entry name" value="CUEXPORT"/>
</dbReference>
<dbReference type="PROSITE" id="PS50846">
    <property type="entry name" value="HMA_2"/>
    <property type="match status" value="1"/>
</dbReference>
<dbReference type="Proteomes" id="UP000198386">
    <property type="component" value="Unassembled WGS sequence"/>
</dbReference>
<accession>A0A239E8M4</accession>
<evidence type="ECO:0000259" key="2">
    <source>
        <dbReference type="PROSITE" id="PS50846"/>
    </source>
</evidence>
<dbReference type="CDD" id="cd00371">
    <property type="entry name" value="HMA"/>
    <property type="match status" value="1"/>
</dbReference>
<organism evidence="3 4">
    <name type="scientific">Geodermatophilus saharensis</name>
    <dbReference type="NCBI Taxonomy" id="1137994"/>
    <lineage>
        <taxon>Bacteria</taxon>
        <taxon>Bacillati</taxon>
        <taxon>Actinomycetota</taxon>
        <taxon>Actinomycetes</taxon>
        <taxon>Geodermatophilales</taxon>
        <taxon>Geodermatophilaceae</taxon>
        <taxon>Geodermatophilus</taxon>
    </lineage>
</organism>
<dbReference type="InterPro" id="IPR006121">
    <property type="entry name" value="HMA_dom"/>
</dbReference>
<protein>
    <submittedName>
        <fullName evidence="3">Copper ion binding protein</fullName>
    </submittedName>
</protein>
<dbReference type="FunFam" id="3.30.70.100:FF:000001">
    <property type="entry name" value="ATPase copper transporting beta"/>
    <property type="match status" value="1"/>
</dbReference>
<reference evidence="4" key="1">
    <citation type="submission" date="2017-06" db="EMBL/GenBank/DDBJ databases">
        <authorList>
            <person name="Varghese N."/>
            <person name="Submissions S."/>
        </authorList>
    </citation>
    <scope>NUCLEOTIDE SEQUENCE [LARGE SCALE GENOMIC DNA]</scope>
    <source>
        <strain evidence="4">DSM 45423</strain>
    </source>
</reference>
<dbReference type="Gene3D" id="3.30.70.100">
    <property type="match status" value="1"/>
</dbReference>
<dbReference type="PROSITE" id="PS01047">
    <property type="entry name" value="HMA_1"/>
    <property type="match status" value="1"/>
</dbReference>
<feature type="domain" description="HMA" evidence="2">
    <location>
        <begin position="2"/>
        <end position="67"/>
    </location>
</feature>
<evidence type="ECO:0000313" key="4">
    <source>
        <dbReference type="Proteomes" id="UP000198386"/>
    </source>
</evidence>
<dbReference type="InterPro" id="IPR000428">
    <property type="entry name" value="Cu-bd"/>
</dbReference>
<keyword evidence="4" id="KW-1185">Reference proteome</keyword>
<dbReference type="SUPFAM" id="SSF55008">
    <property type="entry name" value="HMA, heavy metal-associated domain"/>
    <property type="match status" value="1"/>
</dbReference>
<dbReference type="InterPro" id="IPR036163">
    <property type="entry name" value="HMA_dom_sf"/>
</dbReference>
<dbReference type="OrthoDB" id="9813965at2"/>
<name>A0A239E8M4_9ACTN</name>
<keyword evidence="1" id="KW-0479">Metal-binding</keyword>
<gene>
    <name evidence="3" type="ORF">SAMN04488107_2425</name>
</gene>
<dbReference type="Pfam" id="PF00403">
    <property type="entry name" value="HMA"/>
    <property type="match status" value="1"/>
</dbReference>
<dbReference type="GO" id="GO:0006825">
    <property type="term" value="P:copper ion transport"/>
    <property type="evidence" value="ECO:0007669"/>
    <property type="project" value="InterPro"/>
</dbReference>